<gene>
    <name evidence="1" type="ORF">RRG08_047931</name>
</gene>
<dbReference type="AlphaFoldDB" id="A0AAE0ZLQ9"/>
<organism evidence="1 2">
    <name type="scientific">Elysia crispata</name>
    <name type="common">lettuce slug</name>
    <dbReference type="NCBI Taxonomy" id="231223"/>
    <lineage>
        <taxon>Eukaryota</taxon>
        <taxon>Metazoa</taxon>
        <taxon>Spiralia</taxon>
        <taxon>Lophotrochozoa</taxon>
        <taxon>Mollusca</taxon>
        <taxon>Gastropoda</taxon>
        <taxon>Heterobranchia</taxon>
        <taxon>Euthyneura</taxon>
        <taxon>Panpulmonata</taxon>
        <taxon>Sacoglossa</taxon>
        <taxon>Placobranchoidea</taxon>
        <taxon>Plakobranchidae</taxon>
        <taxon>Elysia</taxon>
    </lineage>
</organism>
<accession>A0AAE0ZLQ9</accession>
<evidence type="ECO:0000313" key="1">
    <source>
        <dbReference type="EMBL" id="KAK3771680.1"/>
    </source>
</evidence>
<reference evidence="1" key="1">
    <citation type="journal article" date="2023" name="G3 (Bethesda)">
        <title>A reference genome for the long-term kleptoplast-retaining sea slug Elysia crispata morphotype clarki.</title>
        <authorList>
            <person name="Eastman K.E."/>
            <person name="Pendleton A.L."/>
            <person name="Shaikh M.A."/>
            <person name="Suttiyut T."/>
            <person name="Ogas R."/>
            <person name="Tomko P."/>
            <person name="Gavelis G."/>
            <person name="Widhalm J.R."/>
            <person name="Wisecaver J.H."/>
        </authorList>
    </citation>
    <scope>NUCLEOTIDE SEQUENCE</scope>
    <source>
        <strain evidence="1">ECLA1</strain>
    </source>
</reference>
<evidence type="ECO:0000313" key="2">
    <source>
        <dbReference type="Proteomes" id="UP001283361"/>
    </source>
</evidence>
<comment type="caution">
    <text evidence="1">The sequence shown here is derived from an EMBL/GenBank/DDBJ whole genome shotgun (WGS) entry which is preliminary data.</text>
</comment>
<protein>
    <submittedName>
        <fullName evidence="1">Uncharacterized protein</fullName>
    </submittedName>
</protein>
<name>A0AAE0ZLQ9_9GAST</name>
<proteinExistence type="predicted"/>
<dbReference type="Proteomes" id="UP001283361">
    <property type="component" value="Unassembled WGS sequence"/>
</dbReference>
<sequence>MLAASWFNHSTLETYVLDTDMELATQGYTRGVGRGAIELLDKSILSVVGRTLSLSSTSTSYTIDVPSVKKVVICCVVSNVTFCDLSLRLAQVLPSLRHHMHYRTARCR</sequence>
<keyword evidence="2" id="KW-1185">Reference proteome</keyword>
<dbReference type="EMBL" id="JAWDGP010003693">
    <property type="protein sequence ID" value="KAK3771680.1"/>
    <property type="molecule type" value="Genomic_DNA"/>
</dbReference>